<dbReference type="Proteomes" id="UP000678545">
    <property type="component" value="Unassembled WGS sequence"/>
</dbReference>
<accession>A0A941IFC0</accession>
<dbReference type="Pfam" id="PF00106">
    <property type="entry name" value="adh_short"/>
    <property type="match status" value="1"/>
</dbReference>
<dbReference type="GO" id="GO:0016491">
    <property type="term" value="F:oxidoreductase activity"/>
    <property type="evidence" value="ECO:0007669"/>
    <property type="project" value="TreeGrafter"/>
</dbReference>
<dbReference type="PANTHER" id="PTHR43544">
    <property type="entry name" value="SHORT-CHAIN DEHYDROGENASE/REDUCTASE"/>
    <property type="match status" value="1"/>
</dbReference>
<name>A0A941IFC0_9BURK</name>
<dbReference type="AlphaFoldDB" id="A0A941IFC0"/>
<dbReference type="InterPro" id="IPR036291">
    <property type="entry name" value="NAD(P)-bd_dom_sf"/>
</dbReference>
<comment type="caution">
    <text evidence="1">The sequence shown here is derived from an EMBL/GenBank/DDBJ whole genome shotgun (WGS) entry which is preliminary data.</text>
</comment>
<proteinExistence type="predicted"/>
<evidence type="ECO:0000313" key="2">
    <source>
        <dbReference type="Proteomes" id="UP000678545"/>
    </source>
</evidence>
<dbReference type="EMBL" id="JAGSPJ010000003">
    <property type="protein sequence ID" value="MBR7800222.1"/>
    <property type="molecule type" value="Genomic_DNA"/>
</dbReference>
<reference evidence="1" key="1">
    <citation type="submission" date="2021-04" db="EMBL/GenBank/DDBJ databases">
        <title>novel species isolated from subtropical streams in China.</title>
        <authorList>
            <person name="Lu H."/>
        </authorList>
    </citation>
    <scope>NUCLEOTIDE SEQUENCE</scope>
    <source>
        <strain evidence="1">FT137W</strain>
    </source>
</reference>
<evidence type="ECO:0000313" key="1">
    <source>
        <dbReference type="EMBL" id="MBR7800222.1"/>
    </source>
</evidence>
<dbReference type="SUPFAM" id="SSF51735">
    <property type="entry name" value="NAD(P)-binding Rossmann-fold domains"/>
    <property type="match status" value="1"/>
</dbReference>
<dbReference type="PANTHER" id="PTHR43544:SF12">
    <property type="entry name" value="NAD(P)-BINDING ROSSMANN-FOLD SUPERFAMILY PROTEIN"/>
    <property type="match status" value="1"/>
</dbReference>
<keyword evidence="2" id="KW-1185">Reference proteome</keyword>
<dbReference type="InterPro" id="IPR051468">
    <property type="entry name" value="Fungal_SecMetab_SDRs"/>
</dbReference>
<dbReference type="Gene3D" id="3.40.50.720">
    <property type="entry name" value="NAD(P)-binding Rossmann-like Domain"/>
    <property type="match status" value="1"/>
</dbReference>
<sequence>MDLLSFPDDFRVCVIGASGAIGNAFVEAFQQNPRCAKIVALHRNSVPAIELCDERSIELAAEQIQSLGPFHLIIHAAGMLHQSDRMPEKKLGDINMEQLHKTFMVNTFGPAIVIRHFSKMLDRERGVFALMSAKVGSIEDNRLGGWYSYRASKAALNMLIKTAAIEIQRKQGNAVMVAMHPGTVCSALSQPFRGAEIGRPARQAVTEMLGVIDRLKNQDSGCFFSYDGQQLPW</sequence>
<dbReference type="GO" id="GO:0005737">
    <property type="term" value="C:cytoplasm"/>
    <property type="evidence" value="ECO:0007669"/>
    <property type="project" value="TreeGrafter"/>
</dbReference>
<gene>
    <name evidence="1" type="ORF">KDM90_09450</name>
</gene>
<dbReference type="InterPro" id="IPR002347">
    <property type="entry name" value="SDR_fam"/>
</dbReference>
<dbReference type="RefSeq" id="WP_212675345.1">
    <property type="nucleotide sequence ID" value="NZ_JAGSPJ010000003.1"/>
</dbReference>
<protein>
    <submittedName>
        <fullName evidence="1">SDR family NAD(P)-dependent oxidoreductase</fullName>
    </submittedName>
</protein>
<dbReference type="PRINTS" id="PR00081">
    <property type="entry name" value="GDHRDH"/>
</dbReference>
<organism evidence="1 2">
    <name type="scientific">Undibacterium fentianense</name>
    <dbReference type="NCBI Taxonomy" id="2828728"/>
    <lineage>
        <taxon>Bacteria</taxon>
        <taxon>Pseudomonadati</taxon>
        <taxon>Pseudomonadota</taxon>
        <taxon>Betaproteobacteria</taxon>
        <taxon>Burkholderiales</taxon>
        <taxon>Oxalobacteraceae</taxon>
        <taxon>Undibacterium</taxon>
    </lineage>
</organism>